<keyword evidence="5" id="KW-0653">Protein transport</keyword>
<evidence type="ECO:0000256" key="4">
    <source>
        <dbReference type="ARBA" id="ARBA00022448"/>
    </source>
</evidence>
<keyword evidence="7" id="KW-0472">Membrane</keyword>
<keyword evidence="6" id="KW-0333">Golgi apparatus</keyword>
<evidence type="ECO:0000256" key="3">
    <source>
        <dbReference type="ARBA" id="ARBA00020984"/>
    </source>
</evidence>
<evidence type="ECO:0000256" key="9">
    <source>
        <dbReference type="SAM" id="Coils"/>
    </source>
</evidence>
<dbReference type="AlphaFoldDB" id="A0A6J2JR85"/>
<dbReference type="GO" id="GO:0007030">
    <property type="term" value="P:Golgi organization"/>
    <property type="evidence" value="ECO:0007669"/>
    <property type="project" value="TreeGrafter"/>
</dbReference>
<keyword evidence="10" id="KW-1185">Reference proteome</keyword>
<dbReference type="Proteomes" id="UP000504629">
    <property type="component" value="Unplaced"/>
</dbReference>
<dbReference type="Pfam" id="PF10191">
    <property type="entry name" value="COG7"/>
    <property type="match status" value="2"/>
</dbReference>
<dbReference type="InterPro" id="IPR019335">
    <property type="entry name" value="COG7"/>
</dbReference>
<dbReference type="GO" id="GO:0006890">
    <property type="term" value="P:retrograde vesicle-mediated transport, Golgi to endoplasmic reticulum"/>
    <property type="evidence" value="ECO:0007669"/>
    <property type="project" value="TreeGrafter"/>
</dbReference>
<gene>
    <name evidence="11" type="primary">LOC114243476</name>
</gene>
<organism evidence="10 11">
    <name type="scientific">Bombyx mandarina</name>
    <name type="common">Wild silk moth</name>
    <name type="synonym">Wild silkworm</name>
    <dbReference type="NCBI Taxonomy" id="7092"/>
    <lineage>
        <taxon>Eukaryota</taxon>
        <taxon>Metazoa</taxon>
        <taxon>Ecdysozoa</taxon>
        <taxon>Arthropoda</taxon>
        <taxon>Hexapoda</taxon>
        <taxon>Insecta</taxon>
        <taxon>Pterygota</taxon>
        <taxon>Neoptera</taxon>
        <taxon>Endopterygota</taxon>
        <taxon>Lepidoptera</taxon>
        <taxon>Glossata</taxon>
        <taxon>Ditrysia</taxon>
        <taxon>Bombycoidea</taxon>
        <taxon>Bombycidae</taxon>
        <taxon>Bombycinae</taxon>
        <taxon>Bombyx</taxon>
    </lineage>
</organism>
<dbReference type="PANTHER" id="PTHR21443">
    <property type="entry name" value="CONSERVED OLIGOMERIC GOLGI COMPLEX COMPONENT 7"/>
    <property type="match status" value="1"/>
</dbReference>
<name>A0A6J2JR85_BOMMA</name>
<evidence type="ECO:0000256" key="8">
    <source>
        <dbReference type="ARBA" id="ARBA00031345"/>
    </source>
</evidence>
<dbReference type="GO" id="GO:0006886">
    <property type="term" value="P:intracellular protein transport"/>
    <property type="evidence" value="ECO:0007669"/>
    <property type="project" value="InterPro"/>
</dbReference>
<evidence type="ECO:0000313" key="10">
    <source>
        <dbReference type="Proteomes" id="UP000504629"/>
    </source>
</evidence>
<dbReference type="GeneID" id="114243476"/>
<sequence length="682" mass="75985">MELKTFAEDDFDPKKWINRVWSNSGNQEKEIFVTNTVQRLQLYMKQLTNSLDETTTQVVTSIPHVLQDALALQMEGALLHEKVLALEQKVQEVEEETGHSIESLQRIDQLKSRLENAASALREADKWAALATKLEDVLESGVPTQKDKLDELSELVVAMTASLEVLSDAPDYDSKKMQLETLYNRLEASISPPLIEAITQMDADRAAIYVKLFCGMSRTVSVCRCWRRAAAARMASSWRRLDAHTVPALSRLLTGEANKQVDWLTNVLKSETPLAELIRLYTDLLLSLDPSPAKIVSASLKLCSNPEEGVILLTDLRQDINEFVNFMKGIMEAPKQNKESILPATVRELGRAAYAPLRDSLPKYAELQTQLLLANLNDSRLDNEEDLLEHSRAILQVADRCDGWLSSSYNGAKKIGGIAIYPFYMPAVEAFISAISNRISSHSRRIESEFLSSVTAGVSTGVLSNTFPASLVLETATATVLDTLAERQKAEVEEEQTESHPLVDLPTLLLDSETRQRLSAIRSEPPGSTAALRRSREHLRSLAKSILRHPVELQLDKISQLAVWSNNDALSTDLPDFAISPQEYITEIGQYLMTLPQHLELHLSEKQAPWQFLTDVCNHTCETYADKILNIKNMDALGTKRCLTDIVYLSSVVEDLGSSVTPALKNLENSLRAATPALHSQN</sequence>
<feature type="coiled-coil region" evidence="9">
    <location>
        <begin position="37"/>
        <end position="124"/>
    </location>
</feature>
<accession>A0A6J2JR85</accession>
<keyword evidence="4" id="KW-0813">Transport</keyword>
<dbReference type="GO" id="GO:0000139">
    <property type="term" value="C:Golgi membrane"/>
    <property type="evidence" value="ECO:0007669"/>
    <property type="project" value="UniProtKB-SubCell"/>
</dbReference>
<evidence type="ECO:0000313" key="11">
    <source>
        <dbReference type="RefSeq" id="XP_028030784.1"/>
    </source>
</evidence>
<protein>
    <recommendedName>
        <fullName evidence="3">Conserved oligomeric Golgi complex subunit 7</fullName>
    </recommendedName>
    <alternativeName>
        <fullName evidence="8">Component of oligomeric Golgi complex 7</fullName>
    </alternativeName>
</protein>
<evidence type="ECO:0000256" key="7">
    <source>
        <dbReference type="ARBA" id="ARBA00023136"/>
    </source>
</evidence>
<dbReference type="PANTHER" id="PTHR21443:SF0">
    <property type="entry name" value="CONSERVED OLIGOMERIC GOLGI COMPLEX SUBUNIT 7"/>
    <property type="match status" value="1"/>
</dbReference>
<evidence type="ECO:0000256" key="5">
    <source>
        <dbReference type="ARBA" id="ARBA00022927"/>
    </source>
</evidence>
<evidence type="ECO:0000256" key="6">
    <source>
        <dbReference type="ARBA" id="ARBA00023034"/>
    </source>
</evidence>
<dbReference type="GO" id="GO:0017119">
    <property type="term" value="C:Golgi transport complex"/>
    <property type="evidence" value="ECO:0007669"/>
    <property type="project" value="InterPro"/>
</dbReference>
<evidence type="ECO:0000256" key="1">
    <source>
        <dbReference type="ARBA" id="ARBA00004395"/>
    </source>
</evidence>
<dbReference type="OrthoDB" id="245173at2759"/>
<comment type="subcellular location">
    <subcellularLocation>
        <location evidence="1">Golgi apparatus membrane</location>
        <topology evidence="1">Peripheral membrane protein</topology>
    </subcellularLocation>
</comment>
<proteinExistence type="inferred from homology"/>
<keyword evidence="9" id="KW-0175">Coiled coil</keyword>
<reference evidence="11" key="1">
    <citation type="submission" date="2025-08" db="UniProtKB">
        <authorList>
            <consortium name="RefSeq"/>
        </authorList>
    </citation>
    <scope>IDENTIFICATION</scope>
    <source>
        <tissue evidence="11">Silk gland</tissue>
    </source>
</reference>
<dbReference type="RefSeq" id="XP_028030784.1">
    <property type="nucleotide sequence ID" value="XM_028174983.1"/>
</dbReference>
<comment type="similarity">
    <text evidence="2">Belongs to the COG7 family.</text>
</comment>
<evidence type="ECO:0000256" key="2">
    <source>
        <dbReference type="ARBA" id="ARBA00005831"/>
    </source>
</evidence>
<dbReference type="CTD" id="91949"/>
<dbReference type="KEGG" id="bman:114243476"/>